<keyword evidence="3" id="KW-1185">Reference proteome</keyword>
<dbReference type="AlphaFoldDB" id="A0A8J3BCQ2"/>
<evidence type="ECO:0008006" key="4">
    <source>
        <dbReference type="Google" id="ProtNLM"/>
    </source>
</evidence>
<dbReference type="InterPro" id="IPR021517">
    <property type="entry name" value="DUF3180"/>
</dbReference>
<comment type="caution">
    <text evidence="2">The sequence shown here is derived from an EMBL/GenBank/DDBJ whole genome shotgun (WGS) entry which is preliminary data.</text>
</comment>
<evidence type="ECO:0000256" key="1">
    <source>
        <dbReference type="SAM" id="Phobius"/>
    </source>
</evidence>
<keyword evidence="1" id="KW-0472">Membrane</keyword>
<evidence type="ECO:0000313" key="3">
    <source>
        <dbReference type="Proteomes" id="UP000649739"/>
    </source>
</evidence>
<feature type="transmembrane region" description="Helical" evidence="1">
    <location>
        <begin position="133"/>
        <end position="153"/>
    </location>
</feature>
<protein>
    <recommendedName>
        <fullName evidence="4">DUF3180 domain-containing protein</fullName>
    </recommendedName>
</protein>
<feature type="transmembrane region" description="Helical" evidence="1">
    <location>
        <begin position="91"/>
        <end position="118"/>
    </location>
</feature>
<feature type="transmembrane region" description="Helical" evidence="1">
    <location>
        <begin position="51"/>
        <end position="70"/>
    </location>
</feature>
<dbReference type="EMBL" id="BMQB01000006">
    <property type="protein sequence ID" value="GGJ97409.1"/>
    <property type="molecule type" value="Genomic_DNA"/>
</dbReference>
<name>A0A8J3BCQ2_9ACTN</name>
<proteinExistence type="predicted"/>
<organism evidence="2 3">
    <name type="scientific">Pilimelia anulata</name>
    <dbReference type="NCBI Taxonomy" id="53371"/>
    <lineage>
        <taxon>Bacteria</taxon>
        <taxon>Bacillati</taxon>
        <taxon>Actinomycetota</taxon>
        <taxon>Actinomycetes</taxon>
        <taxon>Micromonosporales</taxon>
        <taxon>Micromonosporaceae</taxon>
        <taxon>Pilimelia</taxon>
    </lineage>
</organism>
<dbReference type="Proteomes" id="UP000649739">
    <property type="component" value="Unassembled WGS sequence"/>
</dbReference>
<accession>A0A8J3BCQ2</accession>
<gene>
    <name evidence="2" type="ORF">GCM10010123_29290</name>
</gene>
<reference evidence="2" key="2">
    <citation type="submission" date="2020-09" db="EMBL/GenBank/DDBJ databases">
        <authorList>
            <person name="Sun Q."/>
            <person name="Ohkuma M."/>
        </authorList>
    </citation>
    <scope>NUCLEOTIDE SEQUENCE</scope>
    <source>
        <strain evidence="2">JCM 3090</strain>
    </source>
</reference>
<dbReference type="RefSeq" id="WP_189170710.1">
    <property type="nucleotide sequence ID" value="NZ_BMQB01000006.1"/>
</dbReference>
<dbReference type="Pfam" id="PF11377">
    <property type="entry name" value="DUF3180"/>
    <property type="match status" value="1"/>
</dbReference>
<evidence type="ECO:0000313" key="2">
    <source>
        <dbReference type="EMBL" id="GGJ97409.1"/>
    </source>
</evidence>
<keyword evidence="1" id="KW-0812">Transmembrane</keyword>
<reference evidence="2" key="1">
    <citation type="journal article" date="2014" name="Int. J. Syst. Evol. Microbiol.">
        <title>Complete genome sequence of Corynebacterium casei LMG S-19264T (=DSM 44701T), isolated from a smear-ripened cheese.</title>
        <authorList>
            <consortium name="US DOE Joint Genome Institute (JGI-PGF)"/>
            <person name="Walter F."/>
            <person name="Albersmeier A."/>
            <person name="Kalinowski J."/>
            <person name="Ruckert C."/>
        </authorList>
    </citation>
    <scope>NUCLEOTIDE SEQUENCE</scope>
    <source>
        <strain evidence="2">JCM 3090</strain>
    </source>
</reference>
<keyword evidence="1" id="KW-1133">Transmembrane helix</keyword>
<sequence>MSAPDQPPDPPPPRGPGLVPTSPSTLVLAGLLTLALSWLLISRFYGQLPALPWVPAACSAVLAVVAFVLAAQTRARVAGRRVAAPLLVARLAVLAKASSVTGAVFAGMYGGSLVWLMIEQARAGSTEARTADVPVAVAGTVAALALVTGGLLLERACRVPPRDDDPEPPPAPPA</sequence>